<sequence>MLEIAGVFVTGVPCSSNPAAGCTGCDYGKTLLFGFTTPAPQGVIELSKCVYLSAHGAIDTPAPEPCRYRQMALWWDDSNTPAKKAPLAIFGHDTLAVDPSVADISDADLGVGLVPAEAECSCVDGEDCCPDKAVEYDFLFEGEEPVAVPQGTSGPVKLAGATYEAYNGQSFETGACGQEQRFDWWLLRQ</sequence>
<dbReference type="Proteomes" id="UP001150924">
    <property type="component" value="Unassembled WGS sequence"/>
</dbReference>
<proteinExistence type="predicted"/>
<evidence type="ECO:0000313" key="1">
    <source>
        <dbReference type="EMBL" id="MCY1007945.1"/>
    </source>
</evidence>
<organism evidence="1 2">
    <name type="scientific">Nannocystis pusilla</name>
    <dbReference type="NCBI Taxonomy" id="889268"/>
    <lineage>
        <taxon>Bacteria</taxon>
        <taxon>Pseudomonadati</taxon>
        <taxon>Myxococcota</taxon>
        <taxon>Polyangia</taxon>
        <taxon>Nannocystales</taxon>
        <taxon>Nannocystaceae</taxon>
        <taxon>Nannocystis</taxon>
    </lineage>
</organism>
<reference evidence="1" key="1">
    <citation type="submission" date="2022-11" db="EMBL/GenBank/DDBJ databases">
        <title>Minimal conservation of predation-associated metabolite biosynthetic gene clusters underscores biosynthetic potential of Myxococcota including descriptions for ten novel species: Archangium lansinium sp. nov., Myxococcus landrumus sp. nov., Nannocystis bai.</title>
        <authorList>
            <person name="Ahearne A."/>
            <person name="Stevens C."/>
            <person name="Phillips K."/>
        </authorList>
    </citation>
    <scope>NUCLEOTIDE SEQUENCE</scope>
    <source>
        <strain evidence="1">Na p29</strain>
    </source>
</reference>
<comment type="caution">
    <text evidence="1">The sequence shown here is derived from an EMBL/GenBank/DDBJ whole genome shotgun (WGS) entry which is preliminary data.</text>
</comment>
<keyword evidence="2" id="KW-1185">Reference proteome</keyword>
<name>A0A9X3IYE0_9BACT</name>
<protein>
    <submittedName>
        <fullName evidence="1">Uncharacterized protein</fullName>
    </submittedName>
</protein>
<evidence type="ECO:0000313" key="2">
    <source>
        <dbReference type="Proteomes" id="UP001150924"/>
    </source>
</evidence>
<dbReference type="EMBL" id="JAPNKE010000002">
    <property type="protein sequence ID" value="MCY1007945.1"/>
    <property type="molecule type" value="Genomic_DNA"/>
</dbReference>
<dbReference type="RefSeq" id="WP_267770593.1">
    <property type="nucleotide sequence ID" value="NZ_JAPNKE010000002.1"/>
</dbReference>
<accession>A0A9X3IYE0</accession>
<gene>
    <name evidence="1" type="ORF">OV079_20775</name>
</gene>
<dbReference type="AlphaFoldDB" id="A0A9X3IYE0"/>